<evidence type="ECO:0000259" key="2">
    <source>
        <dbReference type="PROSITE" id="PS50158"/>
    </source>
</evidence>
<gene>
    <name evidence="3" type="ORF">CLUMA_CG011613</name>
</gene>
<protein>
    <submittedName>
        <fullName evidence="3">CLUMA_CG011613, isoform A</fullName>
    </submittedName>
</protein>
<dbReference type="InterPro" id="IPR036875">
    <property type="entry name" value="Znf_CCHC_sf"/>
</dbReference>
<accession>A0A1J1IDF7</accession>
<dbReference type="SUPFAM" id="SSF57756">
    <property type="entry name" value="Retrovirus zinc finger-like domains"/>
    <property type="match status" value="1"/>
</dbReference>
<dbReference type="Proteomes" id="UP000183832">
    <property type="component" value="Unassembled WGS sequence"/>
</dbReference>
<evidence type="ECO:0000256" key="1">
    <source>
        <dbReference type="PROSITE-ProRule" id="PRU00047"/>
    </source>
</evidence>
<reference evidence="3 4" key="1">
    <citation type="submission" date="2015-04" db="EMBL/GenBank/DDBJ databases">
        <authorList>
            <person name="Syromyatnikov M.Y."/>
            <person name="Popov V.N."/>
        </authorList>
    </citation>
    <scope>NUCLEOTIDE SEQUENCE [LARGE SCALE GENOMIC DNA]</scope>
</reference>
<feature type="domain" description="CCHC-type" evidence="2">
    <location>
        <begin position="211"/>
        <end position="224"/>
    </location>
</feature>
<dbReference type="Pfam" id="PF00098">
    <property type="entry name" value="zf-CCHC"/>
    <property type="match status" value="1"/>
</dbReference>
<dbReference type="Pfam" id="PF14223">
    <property type="entry name" value="Retrotran_gag_2"/>
    <property type="match status" value="1"/>
</dbReference>
<sequence>MCPAVLASDQKALNLIVLAIDSEQHHVIEDAEGGLQAWIKLREHHIPNNLWARTRAKRRLNALKLESGDSMQKHLQKISESVHELNQMGAKVSEEEVVSLILTSLNEDYDNLIIGLNTWESSKLSLKIVHSLLIEESNRKKEKEGIERQTALNARRQYERFGDERFLKSNFGTKGAYGGQSTSRNWANERQNNEKTFEFQKNIFQRPEKTCFKCNRPGHVARECQTFKPRAHYVGAALAARLGDKVVEKGKRASVKKEEEADSDYELLINEVYHLEREKKSLK</sequence>
<evidence type="ECO:0000313" key="4">
    <source>
        <dbReference type="Proteomes" id="UP000183832"/>
    </source>
</evidence>
<dbReference type="STRING" id="568069.A0A1J1IDF7"/>
<evidence type="ECO:0000313" key="3">
    <source>
        <dbReference type="EMBL" id="CRK98251.1"/>
    </source>
</evidence>
<dbReference type="PROSITE" id="PS50158">
    <property type="entry name" value="ZF_CCHC"/>
    <property type="match status" value="1"/>
</dbReference>
<organism evidence="3 4">
    <name type="scientific">Clunio marinus</name>
    <dbReference type="NCBI Taxonomy" id="568069"/>
    <lineage>
        <taxon>Eukaryota</taxon>
        <taxon>Metazoa</taxon>
        <taxon>Ecdysozoa</taxon>
        <taxon>Arthropoda</taxon>
        <taxon>Hexapoda</taxon>
        <taxon>Insecta</taxon>
        <taxon>Pterygota</taxon>
        <taxon>Neoptera</taxon>
        <taxon>Endopterygota</taxon>
        <taxon>Diptera</taxon>
        <taxon>Nematocera</taxon>
        <taxon>Chironomoidea</taxon>
        <taxon>Chironomidae</taxon>
        <taxon>Clunio</taxon>
    </lineage>
</organism>
<name>A0A1J1IDF7_9DIPT</name>
<keyword evidence="1" id="KW-0862">Zinc</keyword>
<dbReference type="GO" id="GO:0003676">
    <property type="term" value="F:nucleic acid binding"/>
    <property type="evidence" value="ECO:0007669"/>
    <property type="project" value="InterPro"/>
</dbReference>
<dbReference type="GO" id="GO:0008270">
    <property type="term" value="F:zinc ion binding"/>
    <property type="evidence" value="ECO:0007669"/>
    <property type="project" value="UniProtKB-KW"/>
</dbReference>
<dbReference type="SMART" id="SM00343">
    <property type="entry name" value="ZnF_C2HC"/>
    <property type="match status" value="1"/>
</dbReference>
<keyword evidence="4" id="KW-1185">Reference proteome</keyword>
<proteinExistence type="predicted"/>
<keyword evidence="1" id="KW-0479">Metal-binding</keyword>
<dbReference type="AlphaFoldDB" id="A0A1J1IDF7"/>
<dbReference type="OrthoDB" id="427960at2759"/>
<dbReference type="Gene3D" id="4.10.60.10">
    <property type="entry name" value="Zinc finger, CCHC-type"/>
    <property type="match status" value="1"/>
</dbReference>
<keyword evidence="1" id="KW-0863">Zinc-finger</keyword>
<dbReference type="EMBL" id="CVRI01000047">
    <property type="protein sequence ID" value="CRK98251.1"/>
    <property type="molecule type" value="Genomic_DNA"/>
</dbReference>
<dbReference type="InterPro" id="IPR001878">
    <property type="entry name" value="Znf_CCHC"/>
</dbReference>